<organism evidence="1 2">
    <name type="scientific">Nocardioides marmoribigeumensis</name>
    <dbReference type="NCBI Taxonomy" id="433649"/>
    <lineage>
        <taxon>Bacteria</taxon>
        <taxon>Bacillati</taxon>
        <taxon>Actinomycetota</taxon>
        <taxon>Actinomycetes</taxon>
        <taxon>Propionibacteriales</taxon>
        <taxon>Nocardioidaceae</taxon>
        <taxon>Nocardioides</taxon>
    </lineage>
</organism>
<accession>A0ABU2BVP7</accession>
<evidence type="ECO:0000313" key="2">
    <source>
        <dbReference type="Proteomes" id="UP001183648"/>
    </source>
</evidence>
<dbReference type="RefSeq" id="WP_310301665.1">
    <property type="nucleotide sequence ID" value="NZ_BAAAPS010000008.1"/>
</dbReference>
<protein>
    <submittedName>
        <fullName evidence="1">Uncharacterized protein</fullName>
    </submittedName>
</protein>
<keyword evidence="2" id="KW-1185">Reference proteome</keyword>
<dbReference type="NCBIfam" id="NF038356">
    <property type="entry name" value="actino_DLW39"/>
    <property type="match status" value="1"/>
</dbReference>
<gene>
    <name evidence="1" type="ORF">J2S63_001899</name>
</gene>
<reference evidence="1 2" key="1">
    <citation type="submission" date="2023-07" db="EMBL/GenBank/DDBJ databases">
        <title>Sequencing the genomes of 1000 actinobacteria strains.</title>
        <authorList>
            <person name="Klenk H.-P."/>
        </authorList>
    </citation>
    <scope>NUCLEOTIDE SEQUENCE [LARGE SCALE GENOMIC DNA]</scope>
    <source>
        <strain evidence="1 2">DSM 19426</strain>
    </source>
</reference>
<evidence type="ECO:0000313" key="1">
    <source>
        <dbReference type="EMBL" id="MDR7362346.1"/>
    </source>
</evidence>
<proteinExistence type="predicted"/>
<dbReference type="EMBL" id="JAVDYG010000001">
    <property type="protein sequence ID" value="MDR7362346.1"/>
    <property type="molecule type" value="Genomic_DNA"/>
</dbReference>
<comment type="caution">
    <text evidence="1">The sequence shown here is derived from an EMBL/GenBank/DDBJ whole genome shotgun (WGS) entry which is preliminary data.</text>
</comment>
<dbReference type="Proteomes" id="UP001183648">
    <property type="component" value="Unassembled WGS sequence"/>
</dbReference>
<dbReference type="InterPro" id="IPR047990">
    <property type="entry name" value="DLW39-like"/>
</dbReference>
<name>A0ABU2BVP7_9ACTN</name>
<sequence length="42" mass="4546">MKKLLLLVVAGAGAALALKKNQEAQHELALWSEVTDRVKKSS</sequence>